<proteinExistence type="predicted"/>
<accession>A0A7G9YGK3</accession>
<dbReference type="InterPro" id="IPR003745">
    <property type="entry name" value="DUF166"/>
</dbReference>
<reference evidence="1" key="1">
    <citation type="submission" date="2020-06" db="EMBL/GenBank/DDBJ databases">
        <title>Unique genomic features of the anaerobic methanotrophic archaea.</title>
        <authorList>
            <person name="Chadwick G.L."/>
            <person name="Skennerton C.T."/>
            <person name="Laso-Perez R."/>
            <person name="Leu A.O."/>
            <person name="Speth D.R."/>
            <person name="Yu H."/>
            <person name="Morgan-Lang C."/>
            <person name="Hatzenpichler R."/>
            <person name="Goudeau D."/>
            <person name="Malmstrom R."/>
            <person name="Brazelton W.J."/>
            <person name="Woyke T."/>
            <person name="Hallam S.J."/>
            <person name="Tyson G.W."/>
            <person name="Wegener G."/>
            <person name="Boetius A."/>
            <person name="Orphan V."/>
        </authorList>
    </citation>
    <scope>NUCLEOTIDE SEQUENCE</scope>
</reference>
<keyword evidence="1" id="KW-0489">Methyltransferase</keyword>
<keyword evidence="1" id="KW-0808">Transferase</keyword>
<dbReference type="GO" id="GO:0032259">
    <property type="term" value="P:methylation"/>
    <property type="evidence" value="ECO:0007669"/>
    <property type="project" value="UniProtKB-KW"/>
</dbReference>
<name>A0A7G9YGK3_9EURY</name>
<dbReference type="Pfam" id="PF02593">
    <property type="entry name" value="DUF166"/>
    <property type="match status" value="1"/>
</dbReference>
<dbReference type="EC" id="2.1.1.-" evidence="1"/>
<evidence type="ECO:0000313" key="1">
    <source>
        <dbReference type="EMBL" id="QNO47137.1"/>
    </source>
</evidence>
<dbReference type="GO" id="GO:0008168">
    <property type="term" value="F:methyltransferase activity"/>
    <property type="evidence" value="ECO:0007669"/>
    <property type="project" value="UniProtKB-KW"/>
</dbReference>
<dbReference type="EMBL" id="MT631242">
    <property type="protein sequence ID" value="QNO47137.1"/>
    <property type="molecule type" value="Genomic_DNA"/>
</dbReference>
<protein>
    <submittedName>
        <fullName evidence="1">Thymidylate synthase</fullName>
        <ecNumber evidence="1">2.1.1.-</ecNumber>
    </submittedName>
</protein>
<sequence length="257" mass="27848">MKLLILYGGNFGERVIRNLVNDSEFCKSCDPLCTHCKYERYCYAESIIGTIRFPAPETLPDFIDDPDPYIPVLPSADIMIATEIHPDILMELPPRLNDAGIKGLIVPVEQSREASSGLAKQVAERCSALGIESAFPKPFCSLNREEGIIGRFVSEFGIGIPVVEISVANGIVSAVTVEQSAPCGSTWFVAKKLIGAPANSQQDIRDIVAEAHHSYPCTADMTVDRELGDTILHRAGYLIRSAVEDALEGVGGRTAIV</sequence>
<dbReference type="AlphaFoldDB" id="A0A7G9YGK3"/>
<organism evidence="1">
    <name type="scientific">Candidatus Methanogaster sp. ANME-2c ERB4</name>
    <dbReference type="NCBI Taxonomy" id="2759911"/>
    <lineage>
        <taxon>Archaea</taxon>
        <taxon>Methanobacteriati</taxon>
        <taxon>Methanobacteriota</taxon>
        <taxon>Stenosarchaea group</taxon>
        <taxon>Methanomicrobia</taxon>
        <taxon>Methanosarcinales</taxon>
        <taxon>ANME-2 cluster</taxon>
        <taxon>Candidatus Methanogasteraceae</taxon>
        <taxon>Candidatus Methanogaster</taxon>
    </lineage>
</organism>
<gene>
    <name evidence="1" type="ORF">ANPEMHCN_00016</name>
</gene>